<dbReference type="AlphaFoldDB" id="C0ECU0"/>
<organism evidence="1 2">
    <name type="scientific">[Clostridium] methylpentosum DSM 5476</name>
    <dbReference type="NCBI Taxonomy" id="537013"/>
    <lineage>
        <taxon>Bacteria</taxon>
        <taxon>Bacillati</taxon>
        <taxon>Bacillota</taxon>
        <taxon>Clostridia</taxon>
        <taxon>Eubacteriales</taxon>
        <taxon>Oscillospiraceae</taxon>
        <taxon>Oscillospiraceae incertae sedis</taxon>
    </lineage>
</organism>
<protein>
    <submittedName>
        <fullName evidence="1">Uncharacterized protein</fullName>
    </submittedName>
</protein>
<dbReference type="STRING" id="537013.CLOSTMETH_01661"/>
<reference evidence="1 2" key="1">
    <citation type="submission" date="2009-01" db="EMBL/GenBank/DDBJ databases">
        <authorList>
            <person name="Fulton L."/>
            <person name="Clifton S."/>
            <person name="Fulton B."/>
            <person name="Xu J."/>
            <person name="Minx P."/>
            <person name="Pepin K.H."/>
            <person name="Johnson M."/>
            <person name="Bhonagiri V."/>
            <person name="Nash W.E."/>
            <person name="Mardis E.R."/>
            <person name="Wilson R.K."/>
        </authorList>
    </citation>
    <scope>NUCLEOTIDE SEQUENCE [LARGE SCALE GENOMIC DNA]</scope>
    <source>
        <strain evidence="1 2">DSM 5476</strain>
    </source>
</reference>
<comment type="caution">
    <text evidence="1">The sequence shown here is derived from an EMBL/GenBank/DDBJ whole genome shotgun (WGS) entry which is preliminary data.</text>
</comment>
<accession>C0ECU0</accession>
<dbReference type="HOGENOM" id="CLU_3151317_0_0_9"/>
<reference evidence="1 2" key="2">
    <citation type="submission" date="2009-02" db="EMBL/GenBank/DDBJ databases">
        <title>Draft genome sequence of Clostridium methylpentosum (DSM 5476).</title>
        <authorList>
            <person name="Sudarsanam P."/>
            <person name="Ley R."/>
            <person name="Guruge J."/>
            <person name="Turnbaugh P.J."/>
            <person name="Mahowald M."/>
            <person name="Liep D."/>
            <person name="Gordon J."/>
        </authorList>
    </citation>
    <scope>NUCLEOTIDE SEQUENCE [LARGE SCALE GENOMIC DNA]</scope>
    <source>
        <strain evidence="1 2">DSM 5476</strain>
    </source>
</reference>
<dbReference type="EMBL" id="ACEC01000057">
    <property type="protein sequence ID" value="EEG30734.1"/>
    <property type="molecule type" value="Genomic_DNA"/>
</dbReference>
<keyword evidence="2" id="KW-1185">Reference proteome</keyword>
<proteinExistence type="predicted"/>
<evidence type="ECO:0000313" key="2">
    <source>
        <dbReference type="Proteomes" id="UP000003340"/>
    </source>
</evidence>
<sequence length="48" mass="5719">MCRTCHLRQDHRSAVRTGLEKTHKNRAEYDTALILSVVFNPWYCRGRQ</sequence>
<dbReference type="Proteomes" id="UP000003340">
    <property type="component" value="Unassembled WGS sequence"/>
</dbReference>
<name>C0ECU0_9FIRM</name>
<gene>
    <name evidence="1" type="ORF">CLOSTMETH_01661</name>
</gene>
<evidence type="ECO:0000313" key="1">
    <source>
        <dbReference type="EMBL" id="EEG30734.1"/>
    </source>
</evidence>